<dbReference type="InterPro" id="IPR036259">
    <property type="entry name" value="MFS_trans_sf"/>
</dbReference>
<comment type="similarity">
    <text evidence="2">Belongs to the major facilitator superfamily. TCR/Tet family.</text>
</comment>
<keyword evidence="5 8" id="KW-0812">Transmembrane</keyword>
<dbReference type="PANTHER" id="PTHR43124:SF3">
    <property type="entry name" value="CHLORAMPHENICOL EFFLUX PUMP RV0191"/>
    <property type="match status" value="1"/>
</dbReference>
<feature type="transmembrane region" description="Helical" evidence="8">
    <location>
        <begin position="57"/>
        <end position="77"/>
    </location>
</feature>
<keyword evidence="7 8" id="KW-0472">Membrane</keyword>
<evidence type="ECO:0000256" key="7">
    <source>
        <dbReference type="ARBA" id="ARBA00023136"/>
    </source>
</evidence>
<evidence type="ECO:0000256" key="6">
    <source>
        <dbReference type="ARBA" id="ARBA00022989"/>
    </source>
</evidence>
<keyword evidence="6 8" id="KW-1133">Transmembrane helix</keyword>
<dbReference type="AlphaFoldDB" id="A0A8D5ZMD2"/>
<evidence type="ECO:0000256" key="2">
    <source>
        <dbReference type="ARBA" id="ARBA00007520"/>
    </source>
</evidence>
<reference evidence="10" key="1">
    <citation type="journal article" date="2013" name="Int. J. Syst. Evol. Microbiol.">
        <title>Polycladomyces abyssicola gen. nov., sp. nov., a thermophilic filamentous bacterium isolated from hemipelagic sediment.</title>
        <authorList>
            <person name="Tsubouchi T."/>
            <person name="Shimane Y."/>
            <person name="Mori K."/>
            <person name="Usui K."/>
            <person name="Hiraki T."/>
            <person name="Tame A."/>
            <person name="Uematsu K."/>
            <person name="Maruyama T."/>
            <person name="Hatada Y."/>
        </authorList>
    </citation>
    <scope>NUCLEOTIDE SEQUENCE</scope>
    <source>
        <strain evidence="10">JIR-001</strain>
    </source>
</reference>
<evidence type="ECO:0000313" key="11">
    <source>
        <dbReference type="Proteomes" id="UP000677436"/>
    </source>
</evidence>
<feature type="transmembrane region" description="Helical" evidence="8">
    <location>
        <begin position="320"/>
        <end position="342"/>
    </location>
</feature>
<protein>
    <submittedName>
        <fullName evidence="10">Putative MFS-type transporter YitG</fullName>
    </submittedName>
</protein>
<dbReference type="KEGG" id="pabs:JIR001_13230"/>
<evidence type="ECO:0000256" key="1">
    <source>
        <dbReference type="ARBA" id="ARBA00004651"/>
    </source>
</evidence>
<dbReference type="PROSITE" id="PS00216">
    <property type="entry name" value="SUGAR_TRANSPORT_1"/>
    <property type="match status" value="1"/>
</dbReference>
<dbReference type="InterPro" id="IPR050189">
    <property type="entry name" value="MFS_Efflux_Transporters"/>
</dbReference>
<evidence type="ECO:0000256" key="5">
    <source>
        <dbReference type="ARBA" id="ARBA00022692"/>
    </source>
</evidence>
<dbReference type="Proteomes" id="UP000677436">
    <property type="component" value="Chromosome"/>
</dbReference>
<evidence type="ECO:0000256" key="3">
    <source>
        <dbReference type="ARBA" id="ARBA00022448"/>
    </source>
</evidence>
<feature type="transmembrane region" description="Helical" evidence="8">
    <location>
        <begin position="149"/>
        <end position="172"/>
    </location>
</feature>
<feature type="transmembrane region" description="Helical" evidence="8">
    <location>
        <begin position="89"/>
        <end position="110"/>
    </location>
</feature>
<feature type="transmembrane region" description="Helical" evidence="8">
    <location>
        <begin position="261"/>
        <end position="283"/>
    </location>
</feature>
<reference evidence="10" key="2">
    <citation type="journal article" date="2021" name="Microbiol. Resour. Announc.">
        <title>Complete Genome Sequence of Polycladomyces abyssicola JIR-001T, Isolated from Hemipelagic Sediment in Deep Seawater.</title>
        <authorList>
            <person name="Tsubouchi T."/>
            <person name="Kaneko Y."/>
        </authorList>
    </citation>
    <scope>NUCLEOTIDE SEQUENCE</scope>
    <source>
        <strain evidence="10">JIR-001</strain>
    </source>
</reference>
<dbReference type="Gene3D" id="1.20.1250.20">
    <property type="entry name" value="MFS general substrate transporter like domains"/>
    <property type="match status" value="1"/>
</dbReference>
<feature type="transmembrane region" description="Helical" evidence="8">
    <location>
        <begin position="295"/>
        <end position="314"/>
    </location>
</feature>
<feature type="transmembrane region" description="Helical" evidence="8">
    <location>
        <begin position="21"/>
        <end position="45"/>
    </location>
</feature>
<evidence type="ECO:0000313" key="10">
    <source>
        <dbReference type="EMBL" id="BCU81540.1"/>
    </source>
</evidence>
<keyword evidence="11" id="KW-1185">Reference proteome</keyword>
<feature type="transmembrane region" description="Helical" evidence="8">
    <location>
        <begin position="116"/>
        <end position="137"/>
    </location>
</feature>
<proteinExistence type="inferred from homology"/>
<dbReference type="GO" id="GO:0005886">
    <property type="term" value="C:plasma membrane"/>
    <property type="evidence" value="ECO:0007669"/>
    <property type="project" value="UniProtKB-SubCell"/>
</dbReference>
<feature type="transmembrane region" description="Helical" evidence="8">
    <location>
        <begin position="178"/>
        <end position="198"/>
    </location>
</feature>
<dbReference type="GO" id="GO:0022857">
    <property type="term" value="F:transmembrane transporter activity"/>
    <property type="evidence" value="ECO:0007669"/>
    <property type="project" value="InterPro"/>
</dbReference>
<dbReference type="PANTHER" id="PTHR43124">
    <property type="entry name" value="PURINE EFFLUX PUMP PBUE"/>
    <property type="match status" value="1"/>
</dbReference>
<gene>
    <name evidence="10" type="primary">yitG</name>
    <name evidence="10" type="ORF">JIR001_13230</name>
</gene>
<dbReference type="InterPro" id="IPR011701">
    <property type="entry name" value="MFS"/>
</dbReference>
<accession>A0A8D5ZMD2</accession>
<evidence type="ECO:0000256" key="8">
    <source>
        <dbReference type="SAM" id="Phobius"/>
    </source>
</evidence>
<dbReference type="InterPro" id="IPR001958">
    <property type="entry name" value="Tet-R_TetA/multi-R_MdtG-like"/>
</dbReference>
<dbReference type="EMBL" id="AP024601">
    <property type="protein sequence ID" value="BCU81540.1"/>
    <property type="molecule type" value="Genomic_DNA"/>
</dbReference>
<comment type="subcellular location">
    <subcellularLocation>
        <location evidence="1">Cell membrane</location>
        <topology evidence="1">Multi-pass membrane protein</topology>
    </subcellularLocation>
</comment>
<dbReference type="InterPro" id="IPR020846">
    <property type="entry name" value="MFS_dom"/>
</dbReference>
<dbReference type="SUPFAM" id="SSF103473">
    <property type="entry name" value="MFS general substrate transporter"/>
    <property type="match status" value="1"/>
</dbReference>
<name>A0A8D5ZMD2_9BACL</name>
<keyword evidence="3" id="KW-0813">Transport</keyword>
<keyword evidence="4" id="KW-1003">Cell membrane</keyword>
<feature type="domain" description="Major facilitator superfamily (MFS) profile" evidence="9">
    <location>
        <begin position="23"/>
        <end position="406"/>
    </location>
</feature>
<dbReference type="PRINTS" id="PR01035">
    <property type="entry name" value="TCRTETA"/>
</dbReference>
<evidence type="ECO:0000256" key="4">
    <source>
        <dbReference type="ARBA" id="ARBA00022475"/>
    </source>
</evidence>
<evidence type="ECO:0000259" key="9">
    <source>
        <dbReference type="PROSITE" id="PS50850"/>
    </source>
</evidence>
<feature type="transmembrane region" description="Helical" evidence="8">
    <location>
        <begin position="227"/>
        <end position="249"/>
    </location>
</feature>
<dbReference type="Pfam" id="PF07690">
    <property type="entry name" value="MFS_1"/>
    <property type="match status" value="1"/>
</dbReference>
<feature type="transmembrane region" description="Helical" evidence="8">
    <location>
        <begin position="354"/>
        <end position="375"/>
    </location>
</feature>
<dbReference type="PROSITE" id="PS50850">
    <property type="entry name" value="MFS"/>
    <property type="match status" value="1"/>
</dbReference>
<dbReference type="CDD" id="cd17474">
    <property type="entry name" value="MFS_YfmO_like"/>
    <property type="match status" value="1"/>
</dbReference>
<organism evidence="10 11">
    <name type="scientific">Polycladomyces abyssicola</name>
    <dbReference type="NCBI Taxonomy" id="1125966"/>
    <lineage>
        <taxon>Bacteria</taxon>
        <taxon>Bacillati</taxon>
        <taxon>Bacillota</taxon>
        <taxon>Bacilli</taxon>
        <taxon>Bacillales</taxon>
        <taxon>Thermoactinomycetaceae</taxon>
        <taxon>Polycladomyces</taxon>
    </lineage>
</organism>
<dbReference type="InterPro" id="IPR005829">
    <property type="entry name" value="Sugar_transporter_CS"/>
</dbReference>
<sequence length="427" mass="45950">MPNMTVSSPKQKEDASRHHSWRDIAVLSSVPLLMVLGNSMIIPALPSIRESLGITSLQVSLLITLFSVPAGIIIPLAGILSDRFGRKKIIAISLLLYGAGGIVAGLSAFGSYTLMLIGRIIQGIGAAGTAPITMALVSDLYKGNERSQVLGMIEAANGLGKVISPILGSLIALISWSALFFTFPALVVPAVIALWWIIQEPKREGNVPPLSQYKDHVIKTFRRQGKWLSVAFLSGAVTLFILFGVLFYLSDLLEKRYGIDGVIKGLILAIPLSAMSITSYWCGNHIDQNVKRMKHFIITGMFTVSVVMALVPFITNTYLLLGVLFVGGIGSGLVLPCLNTLITSAVNAAERGIITSLYNGVRFLGVAMGPPIFGALADSKWWLFGGSSALTAITGILAAFVIHRPKRLRGTDGQSRLLIRKKRLQQV</sequence>
<feature type="transmembrane region" description="Helical" evidence="8">
    <location>
        <begin position="381"/>
        <end position="402"/>
    </location>
</feature>